<organism evidence="1 2">
    <name type="scientific">Cichlidogyrus casuarinus</name>
    <dbReference type="NCBI Taxonomy" id="1844966"/>
    <lineage>
        <taxon>Eukaryota</taxon>
        <taxon>Metazoa</taxon>
        <taxon>Spiralia</taxon>
        <taxon>Lophotrochozoa</taxon>
        <taxon>Platyhelminthes</taxon>
        <taxon>Monogenea</taxon>
        <taxon>Monopisthocotylea</taxon>
        <taxon>Dactylogyridea</taxon>
        <taxon>Ancyrocephalidae</taxon>
        <taxon>Cichlidogyrus</taxon>
    </lineage>
</organism>
<sequence length="111" mass="13093">MSCWRWLPPSQFVEGMSILREVKESLRTIADFIKDQKGHPLVEVIMNQLRLMHYEVWLEDKDQILKGAYAKLKEDELTANVRMHLAALKELVNEQRVKRPSARKRKYSLDG</sequence>
<proteinExistence type="predicted"/>
<dbReference type="EMBL" id="JBJKFK010000776">
    <property type="protein sequence ID" value="KAL3315323.1"/>
    <property type="molecule type" value="Genomic_DNA"/>
</dbReference>
<name>A0ABD2Q6X8_9PLAT</name>
<evidence type="ECO:0000313" key="1">
    <source>
        <dbReference type="EMBL" id="KAL3315323.1"/>
    </source>
</evidence>
<reference evidence="1 2" key="1">
    <citation type="submission" date="2024-11" db="EMBL/GenBank/DDBJ databases">
        <title>Adaptive evolution of stress response genes in parasites aligns with host niche diversity.</title>
        <authorList>
            <person name="Hahn C."/>
            <person name="Resl P."/>
        </authorList>
    </citation>
    <scope>NUCLEOTIDE SEQUENCE [LARGE SCALE GENOMIC DNA]</scope>
    <source>
        <strain evidence="1">EGGRZ-B1_66</strain>
        <tissue evidence="1">Body</tissue>
    </source>
</reference>
<keyword evidence="2" id="KW-1185">Reference proteome</keyword>
<dbReference type="Proteomes" id="UP001626550">
    <property type="component" value="Unassembled WGS sequence"/>
</dbReference>
<gene>
    <name evidence="1" type="ORF">Ciccas_006047</name>
</gene>
<accession>A0ABD2Q6X8</accession>
<dbReference type="AlphaFoldDB" id="A0ABD2Q6X8"/>
<protein>
    <submittedName>
        <fullName evidence="1">Uncharacterized protein</fullName>
    </submittedName>
</protein>
<comment type="caution">
    <text evidence="1">The sequence shown here is derived from an EMBL/GenBank/DDBJ whole genome shotgun (WGS) entry which is preliminary data.</text>
</comment>
<evidence type="ECO:0000313" key="2">
    <source>
        <dbReference type="Proteomes" id="UP001626550"/>
    </source>
</evidence>